<evidence type="ECO:0000313" key="2">
    <source>
        <dbReference type="Proteomes" id="UP000070456"/>
    </source>
</evidence>
<dbReference type="RefSeq" id="WP_068557601.1">
    <property type="nucleotide sequence ID" value="NZ_LOEE01000064.1"/>
</dbReference>
<reference evidence="1 2" key="1">
    <citation type="submission" date="2015-12" db="EMBL/GenBank/DDBJ databases">
        <title>Draft genome sequence of the thermoanaerobe Thermotalea metallivorans, an isolate from the runoff channel of the Great Artesian Basin, Australia.</title>
        <authorList>
            <person name="Patel B.K."/>
        </authorList>
    </citation>
    <scope>NUCLEOTIDE SEQUENCE [LARGE SCALE GENOMIC DNA]</scope>
    <source>
        <strain evidence="1 2">B2-1</strain>
    </source>
</reference>
<organism evidence="1 2">
    <name type="scientific">Thermotalea metallivorans</name>
    <dbReference type="NCBI Taxonomy" id="520762"/>
    <lineage>
        <taxon>Bacteria</taxon>
        <taxon>Bacillati</taxon>
        <taxon>Bacillota</taxon>
        <taxon>Clostridia</taxon>
        <taxon>Peptostreptococcales</taxon>
        <taxon>Thermotaleaceae</taxon>
        <taxon>Thermotalea</taxon>
    </lineage>
</organism>
<accession>A0A140L0L4</accession>
<evidence type="ECO:0008006" key="3">
    <source>
        <dbReference type="Google" id="ProtNLM"/>
    </source>
</evidence>
<sequence length="143" mass="16783">MGKKNYSGILVRTCKKCKKPIDEKSLYDYCADCYKIVEEVFEKIRSYLKEYPGATAFEIELETGIPYHVVNNFVKEGRLIEIENNFINIECKRCGCLLLSAHHKYCPRCRDEIQREMDNVKGQLLQPKEKAKMHLQISRKDKT</sequence>
<dbReference type="STRING" id="520762.AN619_26040"/>
<comment type="caution">
    <text evidence="1">The sequence shown here is derived from an EMBL/GenBank/DDBJ whole genome shotgun (WGS) entry which is preliminary data.</text>
</comment>
<dbReference type="Proteomes" id="UP000070456">
    <property type="component" value="Unassembled WGS sequence"/>
</dbReference>
<dbReference type="AlphaFoldDB" id="A0A140L0L4"/>
<dbReference type="OrthoDB" id="1739831at2"/>
<proteinExistence type="predicted"/>
<evidence type="ECO:0000313" key="1">
    <source>
        <dbReference type="EMBL" id="KXG74089.1"/>
    </source>
</evidence>
<keyword evidence="2" id="KW-1185">Reference proteome</keyword>
<protein>
    <recommendedName>
        <fullName evidence="3">Flagellar protein</fullName>
    </recommendedName>
</protein>
<dbReference type="EMBL" id="LOEE01000064">
    <property type="protein sequence ID" value="KXG74089.1"/>
    <property type="molecule type" value="Genomic_DNA"/>
</dbReference>
<name>A0A140L0L4_9FIRM</name>
<gene>
    <name evidence="1" type="ORF">AN619_26040</name>
</gene>